<proteinExistence type="predicted"/>
<protein>
    <submittedName>
        <fullName evidence="2">L-type lectin-domain containing receptor kinase IV.1-like</fullName>
    </submittedName>
</protein>
<dbReference type="EMBL" id="JANAVB010040014">
    <property type="protein sequence ID" value="KAJ6799127.1"/>
    <property type="molecule type" value="Genomic_DNA"/>
</dbReference>
<dbReference type="AlphaFoldDB" id="A0AAX6E4U5"/>
<evidence type="ECO:0000313" key="3">
    <source>
        <dbReference type="Proteomes" id="UP001140949"/>
    </source>
</evidence>
<gene>
    <name evidence="2" type="ORF">M6B38_209410</name>
</gene>
<feature type="region of interest" description="Disordered" evidence="1">
    <location>
        <begin position="1"/>
        <end position="25"/>
    </location>
</feature>
<keyword evidence="2" id="KW-0418">Kinase</keyword>
<sequence>MANTKVVEKDRGEPVDELTKSKGAGKKAWPIASFVSLVSRSRPPGSIDETPSTLRSAPRNPLNTKDPLVEATAK</sequence>
<keyword evidence="2" id="KW-0808">Transferase</keyword>
<feature type="compositionally biased region" description="Basic and acidic residues" evidence="1">
    <location>
        <begin position="1"/>
        <end position="20"/>
    </location>
</feature>
<reference evidence="2" key="2">
    <citation type="submission" date="2023-04" db="EMBL/GenBank/DDBJ databases">
        <authorList>
            <person name="Bruccoleri R.E."/>
            <person name="Oakeley E.J."/>
            <person name="Faust A.-M."/>
            <person name="Dessus-Babus S."/>
            <person name="Altorfer M."/>
            <person name="Burckhardt D."/>
            <person name="Oertli M."/>
            <person name="Naumann U."/>
            <person name="Petersen F."/>
            <person name="Wong J."/>
        </authorList>
    </citation>
    <scope>NUCLEOTIDE SEQUENCE</scope>
    <source>
        <strain evidence="2">GSM-AAB239-AS_SAM_17_03QT</strain>
        <tissue evidence="2">Leaf</tissue>
    </source>
</reference>
<feature type="region of interest" description="Disordered" evidence="1">
    <location>
        <begin position="39"/>
        <end position="74"/>
    </location>
</feature>
<dbReference type="Proteomes" id="UP001140949">
    <property type="component" value="Unassembled WGS sequence"/>
</dbReference>
<keyword evidence="2" id="KW-0675">Receptor</keyword>
<name>A0AAX6E4U5_IRIPA</name>
<comment type="caution">
    <text evidence="2">The sequence shown here is derived from an EMBL/GenBank/DDBJ whole genome shotgun (WGS) entry which is preliminary data.</text>
</comment>
<reference evidence="2" key="1">
    <citation type="journal article" date="2023" name="GigaByte">
        <title>Genome assembly of the bearded iris, Iris pallida Lam.</title>
        <authorList>
            <person name="Bruccoleri R.E."/>
            <person name="Oakeley E.J."/>
            <person name="Faust A.M.E."/>
            <person name="Altorfer M."/>
            <person name="Dessus-Babus S."/>
            <person name="Burckhardt D."/>
            <person name="Oertli M."/>
            <person name="Naumann U."/>
            <person name="Petersen F."/>
            <person name="Wong J."/>
        </authorList>
    </citation>
    <scope>NUCLEOTIDE SEQUENCE</scope>
    <source>
        <strain evidence="2">GSM-AAB239-AS_SAM_17_03QT</strain>
    </source>
</reference>
<evidence type="ECO:0000256" key="1">
    <source>
        <dbReference type="SAM" id="MobiDB-lite"/>
    </source>
</evidence>
<organism evidence="2 3">
    <name type="scientific">Iris pallida</name>
    <name type="common">Sweet iris</name>
    <dbReference type="NCBI Taxonomy" id="29817"/>
    <lineage>
        <taxon>Eukaryota</taxon>
        <taxon>Viridiplantae</taxon>
        <taxon>Streptophyta</taxon>
        <taxon>Embryophyta</taxon>
        <taxon>Tracheophyta</taxon>
        <taxon>Spermatophyta</taxon>
        <taxon>Magnoliopsida</taxon>
        <taxon>Liliopsida</taxon>
        <taxon>Asparagales</taxon>
        <taxon>Iridaceae</taxon>
        <taxon>Iridoideae</taxon>
        <taxon>Irideae</taxon>
        <taxon>Iris</taxon>
    </lineage>
</organism>
<keyword evidence="3" id="KW-1185">Reference proteome</keyword>
<accession>A0AAX6E4U5</accession>
<dbReference type="GO" id="GO:0016301">
    <property type="term" value="F:kinase activity"/>
    <property type="evidence" value="ECO:0007669"/>
    <property type="project" value="UniProtKB-KW"/>
</dbReference>
<evidence type="ECO:0000313" key="2">
    <source>
        <dbReference type="EMBL" id="KAJ6799127.1"/>
    </source>
</evidence>